<sequence>MKRCLMHPASGLLVCSTMLFASISFAQTLVINGNTTQTAAVGSTVIGTLVPGSSSGTVNGVPGGTFIVPAGADVALNHIEMAQQAGSSGLISVTGGTITAVNPQSQNYIGFNGSGVLTISNGGSVTGFTQTYLGTNPGSSGALTVDGQGSRYAATGFIYVGNSGSAQLNATNGGAVSSQDTVQIGATSSAQAVVSGAGSSLSATGFLGVGVLPGADGVLTITDGGMATSARGTYLAFNAAFETSPASTGSVVVSNGGLLTSPFLVVGTRGPGDLQIQSNGTVTIGGKTIVGSIAGTSSVEIRGPGATLNVVNDDLVVGAQGNGTMTIANQGAVNVTGSGATFIAGQCTGLSSSFCSTTPTGGAGTVTVTDAGSVLNSGASLGVGQFGAGALTIESGASVHANAVSVAQNAGSTGTLNIGAPAGTAPAPPGTLDARTLTFGSGTGDLVFNHTDSSGNYQFPAAIAGSGAVNVYSGKTVMTGVSTYAGPTTVQGGTLAAGAPNVFSPNSDYAVQSAGTLDLRGLDQRVASVVNAGLVRIASDPGAVLTTTSYAGHNGTIAIDTYLGGDNSPSDQLVIDGGSATGKTIIAVTNAGGPGALTHGNGIPVVVATNGGTTDPGSFALAGEVRGGAYDYRLDRGAPSRASFANDWFLRSEFVVGTGEVPPGPGEEPPPEVTFPNDPPPSVLPPGEYPIIGPELATYSVVQPLTRQLGLTMLGTMHERIGDTLTQAAGGTDAEGVARSAWARLFGQQIDNRYETFTDARANGHVLGVQAGLDLWRGSLMSGHHDAAGVYFAYGNSNADVDGLVTNAAATGYVLNHTGSVNLNGYSGGAYWTHYGPGGWYIDAILQGTYYDGDATTQYARLPISGSGFATSLEAGYPIPLPLGPGFVLEPEAQLIWQHVGLNEANDGLGPVDPGSTSGVSGRLGVRGQWSIERANGELWQPYLRTNIWRDWGPKAATTYAGAQQVPLRQQFTRMDVAAGVTAKLDMRMSLYGQFGYQFSINDAVSGSRKGVWGDIGFRYTW</sequence>
<feature type="domain" description="Autotransporter" evidence="3">
    <location>
        <begin position="734"/>
        <end position="1022"/>
    </location>
</feature>
<evidence type="ECO:0000256" key="2">
    <source>
        <dbReference type="SAM" id="SignalP"/>
    </source>
</evidence>
<comment type="caution">
    <text evidence="4">The sequence shown here is derived from an EMBL/GenBank/DDBJ whole genome shotgun (WGS) entry which is preliminary data.</text>
</comment>
<protein>
    <submittedName>
        <fullName evidence="4">Outer membrane autotransporter protein</fullName>
    </submittedName>
</protein>
<dbReference type="InterPro" id="IPR005546">
    <property type="entry name" value="Autotransporte_beta"/>
</dbReference>
<dbReference type="SMART" id="SM00869">
    <property type="entry name" value="Autotransporter"/>
    <property type="match status" value="1"/>
</dbReference>
<dbReference type="Pfam" id="PF03797">
    <property type="entry name" value="Autotransporter"/>
    <property type="match status" value="1"/>
</dbReference>
<dbReference type="InterPro" id="IPR051551">
    <property type="entry name" value="Autotransporter_adhesion"/>
</dbReference>
<evidence type="ECO:0000256" key="1">
    <source>
        <dbReference type="ARBA" id="ARBA00022729"/>
    </source>
</evidence>
<accession>A0A7W8LGG8</accession>
<name>A0A7W8LGG8_9BURK</name>
<dbReference type="EMBL" id="JACHDE010000028">
    <property type="protein sequence ID" value="MBB5405159.1"/>
    <property type="molecule type" value="Genomic_DNA"/>
</dbReference>
<feature type="signal peptide" evidence="2">
    <location>
        <begin position="1"/>
        <end position="26"/>
    </location>
</feature>
<dbReference type="CDD" id="cd01344">
    <property type="entry name" value="PL2_Passenger_AT"/>
    <property type="match status" value="1"/>
</dbReference>
<evidence type="ECO:0000313" key="5">
    <source>
        <dbReference type="Proteomes" id="UP000592820"/>
    </source>
</evidence>
<dbReference type="PROSITE" id="PS51208">
    <property type="entry name" value="AUTOTRANSPORTER"/>
    <property type="match status" value="1"/>
</dbReference>
<dbReference type="Pfam" id="PF18883">
    <property type="entry name" value="AC_1"/>
    <property type="match status" value="1"/>
</dbReference>
<dbReference type="NCBIfam" id="TIGR01414">
    <property type="entry name" value="autotrans_barl"/>
    <property type="match status" value="1"/>
</dbReference>
<dbReference type="Gene3D" id="2.40.128.130">
    <property type="entry name" value="Autotransporter beta-domain"/>
    <property type="match status" value="1"/>
</dbReference>
<evidence type="ECO:0000259" key="3">
    <source>
        <dbReference type="PROSITE" id="PS51208"/>
    </source>
</evidence>
<dbReference type="SUPFAM" id="SSF51126">
    <property type="entry name" value="Pectin lyase-like"/>
    <property type="match status" value="1"/>
</dbReference>
<dbReference type="InterPro" id="IPR036709">
    <property type="entry name" value="Autotransporte_beta_dom_sf"/>
</dbReference>
<dbReference type="PANTHER" id="PTHR35037">
    <property type="entry name" value="C-TERMINAL REGION OF AIDA-LIKE PROTEIN"/>
    <property type="match status" value="1"/>
</dbReference>
<keyword evidence="1 2" id="KW-0732">Signal</keyword>
<dbReference type="InterPro" id="IPR012332">
    <property type="entry name" value="Autotransporter_pectin_lyase_C"/>
</dbReference>
<evidence type="ECO:0000313" key="4">
    <source>
        <dbReference type="EMBL" id="MBB5405159.1"/>
    </source>
</evidence>
<dbReference type="InterPro" id="IPR011050">
    <property type="entry name" value="Pectin_lyase_fold/virulence"/>
</dbReference>
<gene>
    <name evidence="4" type="ORF">HDG41_007255</name>
</gene>
<dbReference type="InterPro" id="IPR013425">
    <property type="entry name" value="Autotrns_rpt"/>
</dbReference>
<dbReference type="SUPFAM" id="SSF103515">
    <property type="entry name" value="Autotransporter"/>
    <property type="match status" value="1"/>
</dbReference>
<dbReference type="NCBIfam" id="TIGR04393">
    <property type="entry name" value="rpt_T5SS_PEPC"/>
    <property type="match status" value="5"/>
</dbReference>
<dbReference type="Gene3D" id="2.160.20.20">
    <property type="match status" value="1"/>
</dbReference>
<dbReference type="AlphaFoldDB" id="A0A7W8LGG8"/>
<dbReference type="RefSeq" id="WP_260332443.1">
    <property type="nucleotide sequence ID" value="NZ_JACHDE010000028.1"/>
</dbReference>
<dbReference type="PANTHER" id="PTHR35037:SF3">
    <property type="entry name" value="C-TERMINAL REGION OF AIDA-LIKE PROTEIN"/>
    <property type="match status" value="1"/>
</dbReference>
<dbReference type="NCBIfam" id="TIGR02601">
    <property type="entry name" value="autotrns_rpt"/>
    <property type="match status" value="1"/>
</dbReference>
<reference evidence="4 5" key="1">
    <citation type="submission" date="2020-08" db="EMBL/GenBank/DDBJ databases">
        <title>Genomic Encyclopedia of Type Strains, Phase IV (KMG-V): Genome sequencing to study the core and pangenomes of soil and plant-associated prokaryotes.</title>
        <authorList>
            <person name="Whitman W."/>
        </authorList>
    </citation>
    <scope>NUCLEOTIDE SEQUENCE [LARGE SCALE GENOMIC DNA]</scope>
    <source>
        <strain evidence="4 5">JPY162</strain>
    </source>
</reference>
<proteinExistence type="predicted"/>
<dbReference type="Proteomes" id="UP000592820">
    <property type="component" value="Unassembled WGS sequence"/>
</dbReference>
<organism evidence="4 5">
    <name type="scientific">Paraburkholderia youngii</name>
    <dbReference type="NCBI Taxonomy" id="2782701"/>
    <lineage>
        <taxon>Bacteria</taxon>
        <taxon>Pseudomonadati</taxon>
        <taxon>Pseudomonadota</taxon>
        <taxon>Betaproteobacteria</taxon>
        <taxon>Burkholderiales</taxon>
        <taxon>Burkholderiaceae</taxon>
        <taxon>Paraburkholderia</taxon>
    </lineage>
</organism>
<dbReference type="InterPro" id="IPR043990">
    <property type="entry name" value="AC_1"/>
</dbReference>
<dbReference type="InterPro" id="IPR030895">
    <property type="entry name" value="T5SS_PEPC_rpt"/>
</dbReference>
<dbReference type="GO" id="GO:0019867">
    <property type="term" value="C:outer membrane"/>
    <property type="evidence" value="ECO:0007669"/>
    <property type="project" value="InterPro"/>
</dbReference>
<feature type="chain" id="PRO_5030607603" evidence="2">
    <location>
        <begin position="27"/>
        <end position="1022"/>
    </location>
</feature>
<dbReference type="InterPro" id="IPR006315">
    <property type="entry name" value="OM_autotransptr_brl_dom"/>
</dbReference>